<dbReference type="EMBL" id="JAGIYY010000016">
    <property type="protein sequence ID" value="MBP0441472.1"/>
    <property type="molecule type" value="Genomic_DNA"/>
</dbReference>
<dbReference type="InterPro" id="IPR058624">
    <property type="entry name" value="MdtA-like_HH"/>
</dbReference>
<keyword evidence="3" id="KW-0813">Transport</keyword>
<evidence type="ECO:0000313" key="8">
    <source>
        <dbReference type="EMBL" id="MBP0441472.1"/>
    </source>
</evidence>
<dbReference type="Gene3D" id="1.10.287.470">
    <property type="entry name" value="Helix hairpin bin"/>
    <property type="match status" value="1"/>
</dbReference>
<dbReference type="InterPro" id="IPR058627">
    <property type="entry name" value="MdtA-like_C"/>
</dbReference>
<dbReference type="Pfam" id="PF25917">
    <property type="entry name" value="BSH_RND"/>
    <property type="match status" value="1"/>
</dbReference>
<dbReference type="NCBIfam" id="TIGR01730">
    <property type="entry name" value="RND_mfp"/>
    <property type="match status" value="1"/>
</dbReference>
<name>A0A8J7UNG5_9HYPH</name>
<dbReference type="SUPFAM" id="SSF111369">
    <property type="entry name" value="HlyD-like secretion proteins"/>
    <property type="match status" value="1"/>
</dbReference>
<evidence type="ECO:0000259" key="5">
    <source>
        <dbReference type="Pfam" id="PF25876"/>
    </source>
</evidence>
<protein>
    <submittedName>
        <fullName evidence="8">Efflux RND transporter periplasmic adaptor subunit</fullName>
    </submittedName>
</protein>
<dbReference type="Pfam" id="PF25876">
    <property type="entry name" value="HH_MFP_RND"/>
    <property type="match status" value="1"/>
</dbReference>
<dbReference type="PANTHER" id="PTHR30469">
    <property type="entry name" value="MULTIDRUG RESISTANCE PROTEIN MDTA"/>
    <property type="match status" value="1"/>
</dbReference>
<evidence type="ECO:0000313" key="9">
    <source>
        <dbReference type="Proteomes" id="UP000666240"/>
    </source>
</evidence>
<feature type="domain" description="Multidrug resistance protein MdtA-like C-terminal permuted SH3" evidence="7">
    <location>
        <begin position="241"/>
        <end position="296"/>
    </location>
</feature>
<evidence type="ECO:0000259" key="6">
    <source>
        <dbReference type="Pfam" id="PF25917"/>
    </source>
</evidence>
<keyword evidence="4" id="KW-0175">Coiled coil</keyword>
<accession>A0A8J7UNG5</accession>
<reference evidence="8" key="1">
    <citation type="submission" date="2021-03" db="EMBL/GenBank/DDBJ databases">
        <title>Genome sequencing and assembly of Tianweitania sediminis.</title>
        <authorList>
            <person name="Chhetri G."/>
        </authorList>
    </citation>
    <scope>NUCLEOTIDE SEQUENCE</scope>
    <source>
        <strain evidence="8">Z8</strain>
    </source>
</reference>
<dbReference type="GO" id="GO:1990281">
    <property type="term" value="C:efflux pump complex"/>
    <property type="evidence" value="ECO:0007669"/>
    <property type="project" value="TreeGrafter"/>
</dbReference>
<dbReference type="Gene3D" id="2.40.50.100">
    <property type="match status" value="1"/>
</dbReference>
<evidence type="ECO:0000256" key="4">
    <source>
        <dbReference type="SAM" id="Coils"/>
    </source>
</evidence>
<dbReference type="PANTHER" id="PTHR30469:SF38">
    <property type="entry name" value="HLYD FAMILY SECRETION PROTEIN"/>
    <property type="match status" value="1"/>
</dbReference>
<proteinExistence type="inferred from homology"/>
<dbReference type="InterPro" id="IPR006143">
    <property type="entry name" value="RND_pump_MFP"/>
</dbReference>
<evidence type="ECO:0000259" key="7">
    <source>
        <dbReference type="Pfam" id="PF25967"/>
    </source>
</evidence>
<dbReference type="Proteomes" id="UP000666240">
    <property type="component" value="Unassembled WGS sequence"/>
</dbReference>
<dbReference type="InterPro" id="IPR058625">
    <property type="entry name" value="MdtA-like_BSH"/>
</dbReference>
<evidence type="ECO:0000256" key="3">
    <source>
        <dbReference type="ARBA" id="ARBA00022448"/>
    </source>
</evidence>
<feature type="domain" description="Multidrug resistance protein MdtA-like alpha-helical hairpin" evidence="5">
    <location>
        <begin position="53"/>
        <end position="121"/>
    </location>
</feature>
<sequence length="315" mass="32731">MTLTGTLAAQVESNLAFRTSGRVIERLVDVGDRVEPGQLLARIDAELQRAAVESANAVLASAEAQVTQAAAAFARSESLLKRGFTTRREFDAAERALKVARANAASATARLASAEEDLTFTDLTADAAGVVTARQLDVGEVAQAAATVFTVALDGPRDAVFDLYESLLIEERRPPEIVVALAADPSVNTTGEIRQVSPTVDPVSGTVRVKVGLEGTPPSMSLGAAVTGTALLPSTPVYNLPSSAITSVNGRPAVWVFDTKSETAVTREIHPFAYSASSVSVGEGLEAGDLVITDGTKLLRPGQKISASDVQGASE</sequence>
<organism evidence="8 9">
    <name type="scientific">Tianweitania sediminis</name>
    <dbReference type="NCBI Taxonomy" id="1502156"/>
    <lineage>
        <taxon>Bacteria</taxon>
        <taxon>Pseudomonadati</taxon>
        <taxon>Pseudomonadota</taxon>
        <taxon>Alphaproteobacteria</taxon>
        <taxon>Hyphomicrobiales</taxon>
        <taxon>Phyllobacteriaceae</taxon>
        <taxon>Tianweitania</taxon>
    </lineage>
</organism>
<comment type="subcellular location">
    <subcellularLocation>
        <location evidence="1">Cell envelope</location>
    </subcellularLocation>
</comment>
<comment type="caution">
    <text evidence="8">The sequence shown here is derived from an EMBL/GenBank/DDBJ whole genome shotgun (WGS) entry which is preliminary data.</text>
</comment>
<dbReference type="Gene3D" id="2.40.30.170">
    <property type="match status" value="1"/>
</dbReference>
<evidence type="ECO:0000256" key="1">
    <source>
        <dbReference type="ARBA" id="ARBA00004196"/>
    </source>
</evidence>
<dbReference type="GO" id="GO:0015562">
    <property type="term" value="F:efflux transmembrane transporter activity"/>
    <property type="evidence" value="ECO:0007669"/>
    <property type="project" value="TreeGrafter"/>
</dbReference>
<dbReference type="Pfam" id="PF25967">
    <property type="entry name" value="RND-MFP_C"/>
    <property type="match status" value="1"/>
</dbReference>
<feature type="domain" description="Multidrug resistance protein MdtA-like barrel-sandwich hybrid" evidence="6">
    <location>
        <begin position="18"/>
        <end position="151"/>
    </location>
</feature>
<gene>
    <name evidence="8" type="ORF">J5Y06_22760</name>
</gene>
<keyword evidence="9" id="KW-1185">Reference proteome</keyword>
<dbReference type="Gene3D" id="2.40.420.20">
    <property type="match status" value="1"/>
</dbReference>
<evidence type="ECO:0000256" key="2">
    <source>
        <dbReference type="ARBA" id="ARBA00009477"/>
    </source>
</evidence>
<comment type="similarity">
    <text evidence="2">Belongs to the membrane fusion protein (MFP) (TC 8.A.1) family.</text>
</comment>
<dbReference type="AlphaFoldDB" id="A0A8J7UNG5"/>
<feature type="coiled-coil region" evidence="4">
    <location>
        <begin position="90"/>
        <end position="117"/>
    </location>
</feature>